<feature type="transmembrane region" description="Helical" evidence="7">
    <location>
        <begin position="101"/>
        <end position="120"/>
    </location>
</feature>
<keyword evidence="6" id="KW-0813">Transport</keyword>
<dbReference type="PANTHER" id="PTHR30477">
    <property type="entry name" value="ABC-TRANSPORTER METAL-BINDING PROTEIN"/>
    <property type="match status" value="1"/>
</dbReference>
<feature type="transmembrane region" description="Helical" evidence="7">
    <location>
        <begin position="23"/>
        <end position="43"/>
    </location>
</feature>
<dbReference type="Pfam" id="PF00950">
    <property type="entry name" value="ABC-3"/>
    <property type="match status" value="1"/>
</dbReference>
<evidence type="ECO:0000256" key="1">
    <source>
        <dbReference type="ARBA" id="ARBA00004141"/>
    </source>
</evidence>
<dbReference type="EMBL" id="DXAN01000001">
    <property type="protein sequence ID" value="HJA07638.1"/>
    <property type="molecule type" value="Genomic_DNA"/>
</dbReference>
<dbReference type="InterPro" id="IPR001626">
    <property type="entry name" value="ABC_TroCD"/>
</dbReference>
<keyword evidence="4 7" id="KW-1133">Transmembrane helix</keyword>
<dbReference type="AlphaFoldDB" id="A0A9D2KLM3"/>
<evidence type="ECO:0000313" key="8">
    <source>
        <dbReference type="EMBL" id="HJA07638.1"/>
    </source>
</evidence>
<comment type="similarity">
    <text evidence="2 6">Belongs to the ABC-3 integral membrane protein family.</text>
</comment>
<feature type="transmembrane region" description="Helical" evidence="7">
    <location>
        <begin position="232"/>
        <end position="250"/>
    </location>
</feature>
<evidence type="ECO:0000256" key="6">
    <source>
        <dbReference type="RuleBase" id="RU003943"/>
    </source>
</evidence>
<keyword evidence="5 7" id="KW-0472">Membrane</keyword>
<gene>
    <name evidence="8" type="ORF">H9962_00385</name>
</gene>
<dbReference type="InterPro" id="IPR037294">
    <property type="entry name" value="ABC_BtuC-like"/>
</dbReference>
<dbReference type="GO" id="GO:0043190">
    <property type="term" value="C:ATP-binding cassette (ABC) transporter complex"/>
    <property type="evidence" value="ECO:0007669"/>
    <property type="project" value="InterPro"/>
</dbReference>
<feature type="transmembrane region" description="Helical" evidence="7">
    <location>
        <begin position="189"/>
        <end position="220"/>
    </location>
</feature>
<evidence type="ECO:0000256" key="3">
    <source>
        <dbReference type="ARBA" id="ARBA00022692"/>
    </source>
</evidence>
<feature type="transmembrane region" description="Helical" evidence="7">
    <location>
        <begin position="146"/>
        <end position="168"/>
    </location>
</feature>
<dbReference type="Gene3D" id="1.10.3470.10">
    <property type="entry name" value="ABC transporter involved in vitamin B12 uptake, BtuC"/>
    <property type="match status" value="1"/>
</dbReference>
<protein>
    <submittedName>
        <fullName evidence="8">Metal ABC transporter permease</fullName>
    </submittedName>
</protein>
<accession>A0A9D2KLM3</accession>
<reference evidence="8" key="1">
    <citation type="journal article" date="2021" name="PeerJ">
        <title>Extensive microbial diversity within the chicken gut microbiome revealed by metagenomics and culture.</title>
        <authorList>
            <person name="Gilroy R."/>
            <person name="Ravi A."/>
            <person name="Getino M."/>
            <person name="Pursley I."/>
            <person name="Horton D.L."/>
            <person name="Alikhan N.F."/>
            <person name="Baker D."/>
            <person name="Gharbi K."/>
            <person name="Hall N."/>
            <person name="Watson M."/>
            <person name="Adriaenssens E.M."/>
            <person name="Foster-Nyarko E."/>
            <person name="Jarju S."/>
            <person name="Secka A."/>
            <person name="Antonio M."/>
            <person name="Oren A."/>
            <person name="Chaudhuri R.R."/>
            <person name="La Ragione R."/>
            <person name="Hildebrand F."/>
            <person name="Pallen M.J."/>
        </authorList>
    </citation>
    <scope>NUCLEOTIDE SEQUENCE</scope>
    <source>
        <strain evidence="8">CHK186-16707</strain>
    </source>
</reference>
<evidence type="ECO:0000256" key="5">
    <source>
        <dbReference type="ARBA" id="ARBA00023136"/>
    </source>
</evidence>
<feature type="transmembrane region" description="Helical" evidence="7">
    <location>
        <begin position="262"/>
        <end position="281"/>
    </location>
</feature>
<evidence type="ECO:0000256" key="2">
    <source>
        <dbReference type="ARBA" id="ARBA00008034"/>
    </source>
</evidence>
<comment type="subcellular location">
    <subcellularLocation>
        <location evidence="6">Cell membrane</location>
        <topology evidence="6">Multi-pass membrane protein</topology>
    </subcellularLocation>
    <subcellularLocation>
        <location evidence="1">Membrane</location>
        <topology evidence="1">Multi-pass membrane protein</topology>
    </subcellularLocation>
</comment>
<organism evidence="8 9">
    <name type="scientific">Candidatus Mailhella merdigallinarum</name>
    <dbReference type="NCBI Taxonomy" id="2838658"/>
    <lineage>
        <taxon>Bacteria</taxon>
        <taxon>Pseudomonadati</taxon>
        <taxon>Thermodesulfobacteriota</taxon>
        <taxon>Desulfovibrionia</taxon>
        <taxon>Desulfovibrionales</taxon>
        <taxon>Desulfovibrionaceae</taxon>
        <taxon>Mailhella</taxon>
    </lineage>
</organism>
<name>A0A9D2KLM3_9BACT</name>
<reference evidence="8" key="2">
    <citation type="submission" date="2021-04" db="EMBL/GenBank/DDBJ databases">
        <authorList>
            <person name="Gilroy R."/>
        </authorList>
    </citation>
    <scope>NUCLEOTIDE SEQUENCE</scope>
    <source>
        <strain evidence="8">CHK186-16707</strain>
    </source>
</reference>
<sequence length="287" mass="30471">MIDLSWLYHLAGLLPFEAMQARFMQQALTALLLLAPMTAVLGVQVVSFRMAFFSDAISHSAFAGVALGLIAGVHPHLAMPAFGVLVGLGIMAVGRHSSLSADTVIGVFFSAVVAFGLAVVSRHNTVARDLQQFLYGDILTIGEGDIQWLLALLVVFLIFQAFACNRLLYIGLHPVVARAHGVPVARCQYLFAALLALVVMFSVWGVGVLLVTALLIVPAAAARNFASTAGGMYWWALAISLSSSVAGLMLSAQPWMGTATGATIILAACVWFAASAVWAALRGWRRD</sequence>
<evidence type="ECO:0000256" key="4">
    <source>
        <dbReference type="ARBA" id="ARBA00022989"/>
    </source>
</evidence>
<comment type="caution">
    <text evidence="8">The sequence shown here is derived from an EMBL/GenBank/DDBJ whole genome shotgun (WGS) entry which is preliminary data.</text>
</comment>
<dbReference type="SUPFAM" id="SSF81345">
    <property type="entry name" value="ABC transporter involved in vitamin B12 uptake, BtuC"/>
    <property type="match status" value="1"/>
</dbReference>
<keyword evidence="3 6" id="KW-0812">Transmembrane</keyword>
<dbReference type="Proteomes" id="UP000824225">
    <property type="component" value="Unassembled WGS sequence"/>
</dbReference>
<dbReference type="GO" id="GO:0055085">
    <property type="term" value="P:transmembrane transport"/>
    <property type="evidence" value="ECO:0007669"/>
    <property type="project" value="InterPro"/>
</dbReference>
<dbReference type="PANTHER" id="PTHR30477:SF0">
    <property type="entry name" value="METAL TRANSPORT SYSTEM MEMBRANE PROTEIN TM_0125-RELATED"/>
    <property type="match status" value="1"/>
</dbReference>
<dbReference type="GO" id="GO:0010043">
    <property type="term" value="P:response to zinc ion"/>
    <property type="evidence" value="ECO:0007669"/>
    <property type="project" value="TreeGrafter"/>
</dbReference>
<proteinExistence type="inferred from homology"/>
<evidence type="ECO:0000313" key="9">
    <source>
        <dbReference type="Proteomes" id="UP000824225"/>
    </source>
</evidence>
<evidence type="ECO:0000256" key="7">
    <source>
        <dbReference type="SAM" id="Phobius"/>
    </source>
</evidence>